<dbReference type="Proteomes" id="UP000821853">
    <property type="component" value="Chromosome 2"/>
</dbReference>
<evidence type="ECO:0000313" key="1">
    <source>
        <dbReference type="EMBL" id="KAH9368681.1"/>
    </source>
</evidence>
<dbReference type="VEuPathDB" id="VectorBase:HLOH_044547"/>
<evidence type="ECO:0000313" key="2">
    <source>
        <dbReference type="Proteomes" id="UP000821853"/>
    </source>
</evidence>
<comment type="caution">
    <text evidence="1">The sequence shown here is derived from an EMBL/GenBank/DDBJ whole genome shotgun (WGS) entry which is preliminary data.</text>
</comment>
<proteinExistence type="predicted"/>
<keyword evidence="2" id="KW-1185">Reference proteome</keyword>
<reference evidence="1 2" key="1">
    <citation type="journal article" date="2020" name="Cell">
        <title>Large-Scale Comparative Analyses of Tick Genomes Elucidate Their Genetic Diversity and Vector Capacities.</title>
        <authorList>
            <consortium name="Tick Genome and Microbiome Consortium (TIGMIC)"/>
            <person name="Jia N."/>
            <person name="Wang J."/>
            <person name="Shi W."/>
            <person name="Du L."/>
            <person name="Sun Y."/>
            <person name="Zhan W."/>
            <person name="Jiang J.F."/>
            <person name="Wang Q."/>
            <person name="Zhang B."/>
            <person name="Ji P."/>
            <person name="Bell-Sakyi L."/>
            <person name="Cui X.M."/>
            <person name="Yuan T.T."/>
            <person name="Jiang B.G."/>
            <person name="Yang W.F."/>
            <person name="Lam T.T."/>
            <person name="Chang Q.C."/>
            <person name="Ding S.J."/>
            <person name="Wang X.J."/>
            <person name="Zhu J.G."/>
            <person name="Ruan X.D."/>
            <person name="Zhao L."/>
            <person name="Wei J.T."/>
            <person name="Ye R.Z."/>
            <person name="Que T.C."/>
            <person name="Du C.H."/>
            <person name="Zhou Y.H."/>
            <person name="Cheng J.X."/>
            <person name="Dai P.F."/>
            <person name="Guo W.B."/>
            <person name="Han X.H."/>
            <person name="Huang E.J."/>
            <person name="Li L.F."/>
            <person name="Wei W."/>
            <person name="Gao Y.C."/>
            <person name="Liu J.Z."/>
            <person name="Shao H.Z."/>
            <person name="Wang X."/>
            <person name="Wang C.C."/>
            <person name="Yang T.C."/>
            <person name="Huo Q.B."/>
            <person name="Li W."/>
            <person name="Chen H.Y."/>
            <person name="Chen S.E."/>
            <person name="Zhou L.G."/>
            <person name="Ni X.B."/>
            <person name="Tian J.H."/>
            <person name="Sheng Y."/>
            <person name="Liu T."/>
            <person name="Pan Y.S."/>
            <person name="Xia L.Y."/>
            <person name="Li J."/>
            <person name="Zhao F."/>
            <person name="Cao W.C."/>
        </authorList>
    </citation>
    <scope>NUCLEOTIDE SEQUENCE [LARGE SCALE GENOMIC DNA]</scope>
    <source>
        <strain evidence="1">HaeL-2018</strain>
    </source>
</reference>
<dbReference type="AlphaFoldDB" id="A0A9J6G1L9"/>
<dbReference type="OMA" id="HVSHALY"/>
<organism evidence="1 2">
    <name type="scientific">Haemaphysalis longicornis</name>
    <name type="common">Bush tick</name>
    <dbReference type="NCBI Taxonomy" id="44386"/>
    <lineage>
        <taxon>Eukaryota</taxon>
        <taxon>Metazoa</taxon>
        <taxon>Ecdysozoa</taxon>
        <taxon>Arthropoda</taxon>
        <taxon>Chelicerata</taxon>
        <taxon>Arachnida</taxon>
        <taxon>Acari</taxon>
        <taxon>Parasitiformes</taxon>
        <taxon>Ixodida</taxon>
        <taxon>Ixodoidea</taxon>
        <taxon>Ixodidae</taxon>
        <taxon>Haemaphysalinae</taxon>
        <taxon>Haemaphysalis</taxon>
    </lineage>
</organism>
<protein>
    <submittedName>
        <fullName evidence="1">Uncharacterized protein</fullName>
    </submittedName>
</protein>
<name>A0A9J6G1L9_HAELO</name>
<accession>A0A9J6G1L9</accession>
<sequence length="115" mass="12871">MWAKKIAPDKSEILILKKRTIDRPPAETPDPEVTIHGATIPKVDTLRVLGLTFQKDGAGAATLQKLQNTVTHLTHTIRRVTSKKHGLKEEDTMRTIRGHNSAKRIVHELPVSRIT</sequence>
<dbReference type="OrthoDB" id="10457926at2759"/>
<gene>
    <name evidence="1" type="ORF">HPB48_004700</name>
</gene>
<dbReference type="EMBL" id="JABSTR010000004">
    <property type="protein sequence ID" value="KAH9368681.1"/>
    <property type="molecule type" value="Genomic_DNA"/>
</dbReference>